<keyword evidence="2" id="KW-1185">Reference proteome</keyword>
<organism evidence="1 2">
    <name type="scientific">Plectonema cf. radiosum LEGE 06105</name>
    <dbReference type="NCBI Taxonomy" id="945769"/>
    <lineage>
        <taxon>Bacteria</taxon>
        <taxon>Bacillati</taxon>
        <taxon>Cyanobacteriota</taxon>
        <taxon>Cyanophyceae</taxon>
        <taxon>Oscillatoriophycideae</taxon>
        <taxon>Oscillatoriales</taxon>
        <taxon>Microcoleaceae</taxon>
        <taxon>Plectonema</taxon>
    </lineage>
</organism>
<proteinExistence type="predicted"/>
<name>A0A8J7JV64_9CYAN</name>
<dbReference type="RefSeq" id="WP_193923522.1">
    <property type="nucleotide sequence ID" value="NZ_JADEWL010000100.1"/>
</dbReference>
<dbReference type="InterPro" id="IPR036390">
    <property type="entry name" value="WH_DNA-bd_sf"/>
</dbReference>
<reference evidence="1" key="1">
    <citation type="submission" date="2020-10" db="EMBL/GenBank/DDBJ databases">
        <authorList>
            <person name="Castelo-Branco R."/>
            <person name="Eusebio N."/>
            <person name="Adriana R."/>
            <person name="Vieira A."/>
            <person name="Brugerolle De Fraissinette N."/>
            <person name="Rezende De Castro R."/>
            <person name="Schneider M.P."/>
            <person name="Vasconcelos V."/>
            <person name="Leao P.N."/>
        </authorList>
    </citation>
    <scope>NUCLEOTIDE SEQUENCE</scope>
    <source>
        <strain evidence="1">LEGE 06105</strain>
    </source>
</reference>
<protein>
    <submittedName>
        <fullName evidence="1">ArsR family transcriptional regulator</fullName>
    </submittedName>
</protein>
<accession>A0A8J7JV64</accession>
<dbReference type="EMBL" id="JADEWL010000100">
    <property type="protein sequence ID" value="MBE9215444.1"/>
    <property type="molecule type" value="Genomic_DNA"/>
</dbReference>
<dbReference type="Proteomes" id="UP000620559">
    <property type="component" value="Unassembled WGS sequence"/>
</dbReference>
<evidence type="ECO:0000313" key="2">
    <source>
        <dbReference type="Proteomes" id="UP000620559"/>
    </source>
</evidence>
<gene>
    <name evidence="1" type="ORF">IQ247_22725</name>
</gene>
<evidence type="ECO:0000313" key="1">
    <source>
        <dbReference type="EMBL" id="MBE9215444.1"/>
    </source>
</evidence>
<comment type="caution">
    <text evidence="1">The sequence shown here is derived from an EMBL/GenBank/DDBJ whole genome shotgun (WGS) entry which is preliminary data.</text>
</comment>
<dbReference type="AlphaFoldDB" id="A0A8J7JV64"/>
<dbReference type="SUPFAM" id="SSF46785">
    <property type="entry name" value="Winged helix' DNA-binding domain"/>
    <property type="match status" value="1"/>
</dbReference>
<sequence length="385" mass="43797">MGTLFNRFQTWLLDNRKFLLSRFSTDEQETQEPEKSLIELPPNLASKLVAAVDDLPSHKSEVEAIQSTLDEALNKWLSNPLQADNSVVILSSPVTTVSRILTESLQNWASKQEIQLRPLQWIGRPEKAESIKTKLQQQLGRGVAITESKQPEIVVISNLNWCFLRCVEGLEGIDYLQDVLLQDDSRFWVIGAGKIGWEYLNHVSHFNAYCGETLELPRLTGEQLQAWFEPIVSGFNITFAQPSIEFGNTKENQNYQSRYFEKLASVSQGLNTVATEIFLRSIPYEIKENDNVILEAQNPELPNLPSLDAHAHYILYSLLLHGDLTLAALSESLGDEINFVKGQIQMLRRQGLVKKKHEILTLNPIHYPQLKTELANNNFIIYESH</sequence>